<feature type="compositionally biased region" description="Acidic residues" evidence="1">
    <location>
        <begin position="676"/>
        <end position="687"/>
    </location>
</feature>
<name>A0A1X7V1W2_AMPQE</name>
<feature type="compositionally biased region" description="Low complexity" evidence="1">
    <location>
        <begin position="974"/>
        <end position="985"/>
    </location>
</feature>
<feature type="compositionally biased region" description="Low complexity" evidence="1">
    <location>
        <begin position="929"/>
        <end position="940"/>
    </location>
</feature>
<gene>
    <name evidence="3" type="primary">105312469</name>
</gene>
<feature type="compositionally biased region" description="Acidic residues" evidence="1">
    <location>
        <begin position="465"/>
        <end position="478"/>
    </location>
</feature>
<feature type="compositionally biased region" description="Acidic residues" evidence="1">
    <location>
        <begin position="881"/>
        <end position="896"/>
    </location>
</feature>
<feature type="compositionally biased region" description="Basic and acidic residues" evidence="1">
    <location>
        <begin position="715"/>
        <end position="742"/>
    </location>
</feature>
<feature type="compositionally biased region" description="Polar residues" evidence="1">
    <location>
        <begin position="220"/>
        <end position="229"/>
    </location>
</feature>
<sequence>MFLKPLLLLSVSCLSLFVSLGLSSPINHLSICKELVFTAAVEPLDSPPSPSLLYVAWRGYSKEKESKIEPDSPQLRALPCNLRLSYNTSGQMMALTRNEPKDEEMRRSYPAYLLHNETLLFLLVADPPTAYQVIQSLQTGNVLTYYCGHNNLETSCYQLKVKGKTLSRKRSLEDSGIGPESHAHAQSKTWALPVFGLMVGVVLLTVSVFMCVKSSSQNEQLLQPNSTGTLRILSGPPPEYFGPPPVPVTSRPHSTTLSNPDSLSRGGGGGKPTSPSALSNGDKDRSFSLPSSPGHQSPRRKLATPLPDVPKQEVKPQEGLEQKPVEKEPERKEEEEEEEQEEDPYDYAKFDESVNREGIDPPSSAKPPPPPGGYAVVTRHSEALANGGTTNYTEVRQVGGASRTRSSTDPPPPSSSSHGPVTRTYTEGGAHPPLPLPPRNFQTTDDDKDGMYDSIENLKKTYDSLDNEDDNEMYESVPEDIKEEILSSSVPTRGPRYLDNAPSPSSPSPTKVPRIIATGPPDSPKGKGKKGRQRPESTSEEGEKGGHNKLSFFNRMRSSSTSAAVGGAGKKETKRHDGTHSDHAHLPALPLPPEPHQLDDEDDDDTYDSVKPSLVGNNKSATLPVKSVGLFSSRVNEPLPEVPEDSGSGSASIVVQRDRVLDKSDPNYDTVRKEEREEEEEGEEPDYDTVNRGGGSHNYAKVTSHGEGGAQPVGHDAEGYARVDPQIIERKRTNSQTKRKEEREEEEVEEEEEEDPYDRVKDLGIDDPGYSSVRELKEELANSDMPSQSEAPPTSLEAPPTQSVDEDSPVHDPELAYAIIDPSVVQRKRVASMGAKDNGSVSISNVPRADSTSPAPPLPPVGDLGIDLSEFEPPPIPDQSLNDEDLLSPPPEDEEDPYSKVGGATINDMPLDNETLGDKETVTMEIRDSVLSLGSSEGGVPVYDSLEPQAPLYDSLDPLQQQQPSPSLPPPPLSLSSPPSNEQQPTYDCLSPKEDT</sequence>
<feature type="region of interest" description="Disordered" evidence="1">
    <location>
        <begin position="636"/>
        <end position="996"/>
    </location>
</feature>
<organism evidence="3">
    <name type="scientific">Amphimedon queenslandica</name>
    <name type="common">Sponge</name>
    <dbReference type="NCBI Taxonomy" id="400682"/>
    <lineage>
        <taxon>Eukaryota</taxon>
        <taxon>Metazoa</taxon>
        <taxon>Porifera</taxon>
        <taxon>Demospongiae</taxon>
        <taxon>Heteroscleromorpha</taxon>
        <taxon>Haplosclerida</taxon>
        <taxon>Niphatidae</taxon>
        <taxon>Amphimedon</taxon>
    </lineage>
</organism>
<feature type="compositionally biased region" description="Basic and acidic residues" evidence="1">
    <location>
        <begin position="656"/>
        <end position="675"/>
    </location>
</feature>
<feature type="compositionally biased region" description="Basic and acidic residues" evidence="1">
    <location>
        <begin position="569"/>
        <end position="585"/>
    </location>
</feature>
<feature type="compositionally biased region" description="Polar residues" evidence="1">
    <location>
        <begin position="839"/>
        <end position="853"/>
    </location>
</feature>
<protein>
    <submittedName>
        <fullName evidence="3">Uncharacterized protein</fullName>
    </submittedName>
</protein>
<dbReference type="InParanoid" id="A0A1X7V1W2"/>
<feature type="region of interest" description="Disordered" evidence="1">
    <location>
        <begin position="220"/>
        <end position="624"/>
    </location>
</feature>
<feature type="compositionally biased region" description="Polar residues" evidence="1">
    <location>
        <begin position="251"/>
        <end position="262"/>
    </location>
</feature>
<feature type="compositionally biased region" description="Basic and acidic residues" evidence="1">
    <location>
        <begin position="346"/>
        <end position="359"/>
    </location>
</feature>
<feature type="signal peptide" evidence="2">
    <location>
        <begin position="1"/>
        <end position="23"/>
    </location>
</feature>
<feature type="compositionally biased region" description="Acidic residues" evidence="1">
    <location>
        <begin position="333"/>
        <end position="345"/>
    </location>
</feature>
<keyword evidence="4" id="KW-1185">Reference proteome</keyword>
<feature type="compositionally biased region" description="Acidic residues" evidence="1">
    <location>
        <begin position="743"/>
        <end position="756"/>
    </location>
</feature>
<dbReference type="AlphaFoldDB" id="A0A1X7V1W2"/>
<feature type="chain" id="PRO_5010867747" evidence="2">
    <location>
        <begin position="24"/>
        <end position="996"/>
    </location>
</feature>
<evidence type="ECO:0000313" key="4">
    <source>
        <dbReference type="Proteomes" id="UP000007879"/>
    </source>
</evidence>
<feature type="compositionally biased region" description="Basic and acidic residues" evidence="1">
    <location>
        <begin position="533"/>
        <end position="546"/>
    </location>
</feature>
<keyword evidence="2" id="KW-0732">Signal</keyword>
<feature type="compositionally biased region" description="Pro residues" evidence="1">
    <location>
        <begin position="235"/>
        <end position="247"/>
    </location>
</feature>
<evidence type="ECO:0000256" key="2">
    <source>
        <dbReference type="SAM" id="SignalP"/>
    </source>
</evidence>
<feature type="compositionally biased region" description="Basic and acidic residues" evidence="1">
    <location>
        <begin position="916"/>
        <end position="928"/>
    </location>
</feature>
<dbReference type="EnsemblMetazoa" id="Aqu2.1.33951_001">
    <property type="protein sequence ID" value="Aqu2.1.33951_001"/>
    <property type="gene ID" value="Aqu2.1.33951"/>
</dbReference>
<evidence type="ECO:0000313" key="3">
    <source>
        <dbReference type="EnsemblMetazoa" id="Aqu2.1.33951_001"/>
    </source>
</evidence>
<reference evidence="4" key="1">
    <citation type="journal article" date="2010" name="Nature">
        <title>The Amphimedon queenslandica genome and the evolution of animal complexity.</title>
        <authorList>
            <person name="Srivastava M."/>
            <person name="Simakov O."/>
            <person name="Chapman J."/>
            <person name="Fahey B."/>
            <person name="Gauthier M.E."/>
            <person name="Mitros T."/>
            <person name="Richards G.S."/>
            <person name="Conaco C."/>
            <person name="Dacre M."/>
            <person name="Hellsten U."/>
            <person name="Larroux C."/>
            <person name="Putnam N.H."/>
            <person name="Stanke M."/>
            <person name="Adamska M."/>
            <person name="Darling A."/>
            <person name="Degnan S.M."/>
            <person name="Oakley T.H."/>
            <person name="Plachetzki D.C."/>
            <person name="Zhai Y."/>
            <person name="Adamski M."/>
            <person name="Calcino A."/>
            <person name="Cummins S.F."/>
            <person name="Goodstein D.M."/>
            <person name="Harris C."/>
            <person name="Jackson D.J."/>
            <person name="Leys S.P."/>
            <person name="Shu S."/>
            <person name="Woodcroft B.J."/>
            <person name="Vervoort M."/>
            <person name="Kosik K.S."/>
            <person name="Manning G."/>
            <person name="Degnan B.M."/>
            <person name="Rokhsar D.S."/>
        </authorList>
    </citation>
    <scope>NUCLEOTIDE SEQUENCE [LARGE SCALE GENOMIC DNA]</scope>
</reference>
<accession>A0A1X7V1W2</accession>
<proteinExistence type="predicted"/>
<evidence type="ECO:0000256" key="1">
    <source>
        <dbReference type="SAM" id="MobiDB-lite"/>
    </source>
</evidence>
<feature type="compositionally biased region" description="Basic and acidic residues" evidence="1">
    <location>
        <begin position="310"/>
        <end position="332"/>
    </location>
</feature>
<dbReference type="EnsemblMetazoa" id="XM_019995509.1">
    <property type="protein sequence ID" value="XP_019851068.1"/>
    <property type="gene ID" value="LOC105312469"/>
</dbReference>
<feature type="compositionally biased region" description="Low complexity" evidence="1">
    <location>
        <begin position="951"/>
        <end position="965"/>
    </location>
</feature>
<dbReference type="Proteomes" id="UP000007879">
    <property type="component" value="Unassembled WGS sequence"/>
</dbReference>
<dbReference type="KEGG" id="aqu:105312469"/>
<reference evidence="3" key="2">
    <citation type="submission" date="2017-05" db="UniProtKB">
        <authorList>
            <consortium name="EnsemblMetazoa"/>
        </authorList>
    </citation>
    <scope>IDENTIFICATION</scope>
</reference>